<feature type="compositionally biased region" description="Acidic residues" evidence="5">
    <location>
        <begin position="39"/>
        <end position="61"/>
    </location>
</feature>
<feature type="domain" description="BED-type" evidence="6">
    <location>
        <begin position="136"/>
        <end position="188"/>
    </location>
</feature>
<organism evidence="7 8">
    <name type="scientific">Plectus sambesii</name>
    <dbReference type="NCBI Taxonomy" id="2011161"/>
    <lineage>
        <taxon>Eukaryota</taxon>
        <taxon>Metazoa</taxon>
        <taxon>Ecdysozoa</taxon>
        <taxon>Nematoda</taxon>
        <taxon>Chromadorea</taxon>
        <taxon>Plectida</taxon>
        <taxon>Plectina</taxon>
        <taxon>Plectoidea</taxon>
        <taxon>Plectidae</taxon>
        <taxon>Plectus</taxon>
    </lineage>
</organism>
<feature type="compositionally biased region" description="Polar residues" evidence="5">
    <location>
        <begin position="69"/>
        <end position="78"/>
    </location>
</feature>
<feature type="compositionally biased region" description="Gly residues" evidence="5">
    <location>
        <begin position="85"/>
        <end position="112"/>
    </location>
</feature>
<evidence type="ECO:0000256" key="2">
    <source>
        <dbReference type="ARBA" id="ARBA00022771"/>
    </source>
</evidence>
<evidence type="ECO:0000256" key="5">
    <source>
        <dbReference type="SAM" id="MobiDB-lite"/>
    </source>
</evidence>
<feature type="region of interest" description="Disordered" evidence="5">
    <location>
        <begin position="1"/>
        <end position="134"/>
    </location>
</feature>
<accession>A0A914VAY2</accession>
<evidence type="ECO:0000259" key="6">
    <source>
        <dbReference type="PROSITE" id="PS50808"/>
    </source>
</evidence>
<feature type="compositionally biased region" description="Acidic residues" evidence="5">
    <location>
        <begin position="18"/>
        <end position="29"/>
    </location>
</feature>
<evidence type="ECO:0000313" key="7">
    <source>
        <dbReference type="Proteomes" id="UP000887566"/>
    </source>
</evidence>
<evidence type="ECO:0000256" key="1">
    <source>
        <dbReference type="ARBA" id="ARBA00022723"/>
    </source>
</evidence>
<dbReference type="InterPro" id="IPR003656">
    <property type="entry name" value="Znf_BED"/>
</dbReference>
<protein>
    <submittedName>
        <fullName evidence="8">BED-type domain-containing protein</fullName>
    </submittedName>
</protein>
<dbReference type="GO" id="GO:0008270">
    <property type="term" value="F:zinc ion binding"/>
    <property type="evidence" value="ECO:0007669"/>
    <property type="project" value="UniProtKB-KW"/>
</dbReference>
<keyword evidence="2 4" id="KW-0863">Zinc-finger</keyword>
<evidence type="ECO:0000256" key="4">
    <source>
        <dbReference type="PROSITE-ProRule" id="PRU00027"/>
    </source>
</evidence>
<name>A0A914VAY2_9BILA</name>
<evidence type="ECO:0000313" key="8">
    <source>
        <dbReference type="WBParaSite" id="PSAMB.scaffold17262size1163.g37209.t1"/>
    </source>
</evidence>
<dbReference type="AlphaFoldDB" id="A0A914VAY2"/>
<dbReference type="WBParaSite" id="PSAMB.scaffold17262size1163.g37209.t1">
    <property type="protein sequence ID" value="PSAMB.scaffold17262size1163.g37209.t1"/>
    <property type="gene ID" value="PSAMB.scaffold17262size1163.g37209"/>
</dbReference>
<evidence type="ECO:0000256" key="3">
    <source>
        <dbReference type="ARBA" id="ARBA00022833"/>
    </source>
</evidence>
<keyword evidence="1" id="KW-0479">Metal-binding</keyword>
<dbReference type="Proteomes" id="UP000887566">
    <property type="component" value="Unplaced"/>
</dbReference>
<sequence>MTEVADNSAALDTKEVTLDDDDDDGDDGENAMMAIGAIDVDEENDSSADDDADADELDGVEENARQETDSPGETSANYESANDSGGSGSGSGGGGNGNEGNEGNGGANGAGGESPNHPPNLTYQPPIYNARNAGRKKSNPVWEFFEDLRSEGLPGVRCRFCGWSSNDRSPTTMKFHLRRKHDTGPDGPWASCAEKIALTP</sequence>
<keyword evidence="3" id="KW-0862">Zinc</keyword>
<reference evidence="8" key="1">
    <citation type="submission" date="2022-11" db="UniProtKB">
        <authorList>
            <consortium name="WormBaseParasite"/>
        </authorList>
    </citation>
    <scope>IDENTIFICATION</scope>
</reference>
<proteinExistence type="predicted"/>
<dbReference type="PROSITE" id="PS50808">
    <property type="entry name" value="ZF_BED"/>
    <property type="match status" value="1"/>
</dbReference>
<dbReference type="GO" id="GO:0003677">
    <property type="term" value="F:DNA binding"/>
    <property type="evidence" value="ECO:0007669"/>
    <property type="project" value="InterPro"/>
</dbReference>
<keyword evidence="7" id="KW-1185">Reference proteome</keyword>